<evidence type="ECO:0000256" key="1">
    <source>
        <dbReference type="SAM" id="MobiDB-lite"/>
    </source>
</evidence>
<name>A0A2M8LYW8_9ACTN</name>
<evidence type="ECO:0000313" key="2">
    <source>
        <dbReference type="EMBL" id="PJE97142.1"/>
    </source>
</evidence>
<dbReference type="Proteomes" id="UP000230407">
    <property type="component" value="Unassembled WGS sequence"/>
</dbReference>
<protein>
    <submittedName>
        <fullName evidence="2">Uncharacterized protein</fullName>
    </submittedName>
</protein>
<sequence>MRLRHSFRGRQQCAPQLSGYISIMASMAKMKFHVAVTEESLKRLNQHARNERDREEAWVSERRRELIVPGLSRRAAAAIRRDIRARVARMRRTGELGGTRDDIVTRAVREELRARGLDRKWPKPPEGEVDAPGRRWGTPPSQPMGEGGYSHRVSVNLPYSLGEAVRRAAYWTSKAAVEALQEWADRWGDGVNVAMREAERDGIPADLALMAAVGNLSAPQSALEIRDRLRAQVLTTGDLIRAAIDRIAYGEQGELPEDL</sequence>
<evidence type="ECO:0000313" key="3">
    <source>
        <dbReference type="Proteomes" id="UP000230407"/>
    </source>
</evidence>
<dbReference type="EMBL" id="PGGW01000049">
    <property type="protein sequence ID" value="PJE97142.1"/>
    <property type="molecule type" value="Genomic_DNA"/>
</dbReference>
<gene>
    <name evidence="2" type="ORF">CUT44_14265</name>
</gene>
<proteinExistence type="predicted"/>
<keyword evidence="3" id="KW-1185">Reference proteome</keyword>
<reference evidence="2 3" key="1">
    <citation type="submission" date="2017-11" db="EMBL/GenBank/DDBJ databases">
        <title>Streptomyces carmine sp. nov., a novel actinomycete isolated from Sophora alopecuroides in Xinjiang, China.</title>
        <authorList>
            <person name="Wang Y."/>
            <person name="Luo X."/>
            <person name="Wan C."/>
            <person name="Zhang L."/>
        </authorList>
    </citation>
    <scope>NUCLEOTIDE SEQUENCE [LARGE SCALE GENOMIC DNA]</scope>
    <source>
        <strain evidence="2 3">TRM SA0054</strain>
    </source>
</reference>
<accession>A0A2M8LYW8</accession>
<dbReference type="AlphaFoldDB" id="A0A2M8LYW8"/>
<organism evidence="2 3">
    <name type="scientific">Streptomyces carminius</name>
    <dbReference type="NCBI Taxonomy" id="2665496"/>
    <lineage>
        <taxon>Bacteria</taxon>
        <taxon>Bacillati</taxon>
        <taxon>Actinomycetota</taxon>
        <taxon>Actinomycetes</taxon>
        <taxon>Kitasatosporales</taxon>
        <taxon>Streptomycetaceae</taxon>
        <taxon>Streptomyces</taxon>
    </lineage>
</organism>
<comment type="caution">
    <text evidence="2">The sequence shown here is derived from an EMBL/GenBank/DDBJ whole genome shotgun (WGS) entry which is preliminary data.</text>
</comment>
<feature type="region of interest" description="Disordered" evidence="1">
    <location>
        <begin position="118"/>
        <end position="147"/>
    </location>
</feature>